<name>A0ABR3WGQ6_9PEZI</name>
<dbReference type="EMBL" id="JAZHXJ010000433">
    <property type="protein sequence ID" value="KAL1861421.1"/>
    <property type="molecule type" value="Genomic_DNA"/>
</dbReference>
<feature type="region of interest" description="Disordered" evidence="1">
    <location>
        <begin position="711"/>
        <end position="748"/>
    </location>
</feature>
<feature type="compositionally biased region" description="Low complexity" evidence="1">
    <location>
        <begin position="400"/>
        <end position="424"/>
    </location>
</feature>
<feature type="compositionally biased region" description="Basic residues" evidence="1">
    <location>
        <begin position="615"/>
        <end position="632"/>
    </location>
</feature>
<protein>
    <recommendedName>
        <fullName evidence="4">F-box domain-containing protein</fullName>
    </recommendedName>
</protein>
<gene>
    <name evidence="2" type="ORF">VTK73DRAFT_7123</name>
</gene>
<evidence type="ECO:0000313" key="2">
    <source>
        <dbReference type="EMBL" id="KAL1861421.1"/>
    </source>
</evidence>
<keyword evidence="3" id="KW-1185">Reference proteome</keyword>
<feature type="compositionally biased region" description="Basic and acidic residues" evidence="1">
    <location>
        <begin position="475"/>
        <end position="485"/>
    </location>
</feature>
<evidence type="ECO:0008006" key="4">
    <source>
        <dbReference type="Google" id="ProtNLM"/>
    </source>
</evidence>
<feature type="region of interest" description="Disordered" evidence="1">
    <location>
        <begin position="391"/>
        <end position="436"/>
    </location>
</feature>
<feature type="compositionally biased region" description="Polar residues" evidence="1">
    <location>
        <begin position="733"/>
        <end position="743"/>
    </location>
</feature>
<comment type="caution">
    <text evidence="2">The sequence shown here is derived from an EMBL/GenBank/DDBJ whole genome shotgun (WGS) entry which is preliminary data.</text>
</comment>
<proteinExistence type="predicted"/>
<reference evidence="2 3" key="1">
    <citation type="journal article" date="2024" name="Commun. Biol.">
        <title>Comparative genomic analysis of thermophilic fungi reveals convergent evolutionary adaptations and gene losses.</title>
        <authorList>
            <person name="Steindorff A.S."/>
            <person name="Aguilar-Pontes M.V."/>
            <person name="Robinson A.J."/>
            <person name="Andreopoulos B."/>
            <person name="LaButti K."/>
            <person name="Kuo A."/>
            <person name="Mondo S."/>
            <person name="Riley R."/>
            <person name="Otillar R."/>
            <person name="Haridas S."/>
            <person name="Lipzen A."/>
            <person name="Grimwood J."/>
            <person name="Schmutz J."/>
            <person name="Clum A."/>
            <person name="Reid I.D."/>
            <person name="Moisan M.C."/>
            <person name="Butler G."/>
            <person name="Nguyen T.T.M."/>
            <person name="Dewar K."/>
            <person name="Conant G."/>
            <person name="Drula E."/>
            <person name="Henrissat B."/>
            <person name="Hansel C."/>
            <person name="Singer S."/>
            <person name="Hutchinson M.I."/>
            <person name="de Vries R.P."/>
            <person name="Natvig D.O."/>
            <person name="Powell A.J."/>
            <person name="Tsang A."/>
            <person name="Grigoriev I.V."/>
        </authorList>
    </citation>
    <scope>NUCLEOTIDE SEQUENCE [LARGE SCALE GENOMIC DNA]</scope>
    <source>
        <strain evidence="2 3">ATCC 24622</strain>
    </source>
</reference>
<accession>A0ABR3WGQ6</accession>
<organism evidence="2 3">
    <name type="scientific">Phialemonium thermophilum</name>
    <dbReference type="NCBI Taxonomy" id="223376"/>
    <lineage>
        <taxon>Eukaryota</taxon>
        <taxon>Fungi</taxon>
        <taxon>Dikarya</taxon>
        <taxon>Ascomycota</taxon>
        <taxon>Pezizomycotina</taxon>
        <taxon>Sordariomycetes</taxon>
        <taxon>Sordariomycetidae</taxon>
        <taxon>Cephalothecales</taxon>
        <taxon>Cephalothecaceae</taxon>
        <taxon>Phialemonium</taxon>
    </lineage>
</organism>
<feature type="region of interest" description="Disordered" evidence="1">
    <location>
        <begin position="532"/>
        <end position="641"/>
    </location>
</feature>
<feature type="region of interest" description="Disordered" evidence="1">
    <location>
        <begin position="475"/>
        <end position="511"/>
    </location>
</feature>
<evidence type="ECO:0000256" key="1">
    <source>
        <dbReference type="SAM" id="MobiDB-lite"/>
    </source>
</evidence>
<sequence length="886" mass="98496">MALSPHKFYCLWQKEAIAERLFELLSNEDICSVRLANSACCNLVTRSLFKRTYLTFTPNTFTKPSRIQALSRVGHHIEHLTFHFAHSDATFLPPLIHPVTGCEITFLYTPHTSMASVLTRPKYGNSCLGDILTQQYPPLFHAATNVPSFINAMKHLPNLRHLTIKTPGQDPKERYRRDIVDYALISLRISLERTNLPKLTKLSFSAVHPSAFNYLRPVPGFGSLPSSTRRWRQIRKLYIAVESWDFYGPAPGLDHLKIIDDYIRLFAPALEKFTFTWLGRRGPCPLALSADPLFAPPRSCKKLFAEVTSPMSPLPARPSRRPIRLPRLRYLHVRNATMTVPQVRVLVDDHKSSLRGLDFDNVALIDGGSWDDALAPLSEGRMAGIWSRRSMDGDERGFRPSKSSSPPPLVRSVSGSAVVASDDGQQLPDSSPAAEAASRELFEVDLDGVVFGGANDVENCEIDVENWACGVVDATHHNTPSERPVDPVAETDEGETPEEEEGETGSAEDVEVVEDDLPSDIEAAKQASVGFDMKLKKQRVRKKKSHHRNHHHYQVTAAVAGERRNARRQESRSHHKEPHNDENRNGDRSKQRSRSRHPPNRGRRKGLRSNESVPHSRRKHHRDQSQRRHRKRSEPELPSMPECFIQDVLSSDDEAAVPLNCRSPKPPGSGTNISAPILNSDAFPVLLQPKVYDPSATTGPFVDNKLVSQHLPPRRLSSSPPPLMPSLTRTPSNKSQESSWSMNPPTPVENLDTDNDLTAVQQRIELELLLQAEQEEQEEAARSSALRRAKEAVLTKLSLEFCKRQPPVRRACKMDSAAVSSLNLSTGVVGDAGKGGGGGGSAGFGRRLGSNLRDGLFGRAGTSAPRSDYRSLDSQSALVPLFFSRS</sequence>
<feature type="compositionally biased region" description="Basic residues" evidence="1">
    <location>
        <begin position="536"/>
        <end position="553"/>
    </location>
</feature>
<feature type="compositionally biased region" description="Basic and acidic residues" evidence="1">
    <location>
        <begin position="561"/>
        <end position="590"/>
    </location>
</feature>
<dbReference type="Proteomes" id="UP001586593">
    <property type="component" value="Unassembled WGS sequence"/>
</dbReference>
<evidence type="ECO:0000313" key="3">
    <source>
        <dbReference type="Proteomes" id="UP001586593"/>
    </source>
</evidence>
<feature type="compositionally biased region" description="Acidic residues" evidence="1">
    <location>
        <begin position="489"/>
        <end position="511"/>
    </location>
</feature>
<feature type="compositionally biased region" description="Basic residues" evidence="1">
    <location>
        <begin position="591"/>
        <end position="607"/>
    </location>
</feature>